<organism evidence="7 8">
    <name type="scientific">Candidatus Scatomorpha merdipullorum</name>
    <dbReference type="NCBI Taxonomy" id="2840927"/>
    <lineage>
        <taxon>Bacteria</taxon>
        <taxon>Bacillati</taxon>
        <taxon>Bacillota</taxon>
        <taxon>Clostridia</taxon>
        <taxon>Eubacteriales</taxon>
        <taxon>Candidatus Scatomorpha</taxon>
    </lineage>
</organism>
<name>A0A9D1FBK7_9FIRM</name>
<dbReference type="Pfam" id="PF00155">
    <property type="entry name" value="Aminotran_1_2"/>
    <property type="match status" value="1"/>
</dbReference>
<dbReference type="PANTHER" id="PTHR46577:SF1">
    <property type="entry name" value="HTH-TYPE TRANSCRIPTIONAL REGULATORY PROTEIN GABR"/>
    <property type="match status" value="1"/>
</dbReference>
<dbReference type="InterPro" id="IPR036390">
    <property type="entry name" value="WH_DNA-bd_sf"/>
</dbReference>
<keyword evidence="2" id="KW-0663">Pyridoxal phosphate</keyword>
<sequence>MLTYDLTERAGAPLYEYLYRCLRRDILSGKLAAGERLPGRRSFAEHLGVSPVTVDAAYSQLVAEGCVEARPRRGYFVAALALPDAAAEPPPTPGRPEPERRWRLDLRSNRVDASLFPVGTWAKLTRRVLSEDPEALLRSVPHQGLYELREAIAGYLRGYKGLSVRAGQVVLGAGAEFLYLMLAQLFRGAALAVEDPGYPQIRRCYLGSGAECIPVALDAQGVDPAALRASGAAVLHISPAHQYPTGLVTPMPRRQELLHWAESNGGYIIEDDYDSELAFTPRPLPTLSGIDRAGRVIYMNTFSQTIAPGLRAGFLVLPERLLPLWRERLGFYSSAVPSLEQHVLARFISGGFYERHLARLRKTCRERRVAVLAAFRASAFAGRIDIREPGAGLHFLMRVDTALADEELRARAEARGVRLAFLSDYAARPGGAPEHVLVINYAGLGGEKLGEAVEALEGIIN</sequence>
<dbReference type="SUPFAM" id="SSF53383">
    <property type="entry name" value="PLP-dependent transferases"/>
    <property type="match status" value="1"/>
</dbReference>
<gene>
    <name evidence="7" type="ORF">IAC18_00065</name>
</gene>
<dbReference type="InterPro" id="IPR004839">
    <property type="entry name" value="Aminotransferase_I/II_large"/>
</dbReference>
<dbReference type="InterPro" id="IPR051446">
    <property type="entry name" value="HTH_trans_reg/aminotransferase"/>
</dbReference>
<keyword evidence="7" id="KW-0808">Transferase</keyword>
<dbReference type="GO" id="GO:0003700">
    <property type="term" value="F:DNA-binding transcription factor activity"/>
    <property type="evidence" value="ECO:0007669"/>
    <property type="project" value="InterPro"/>
</dbReference>
<keyword evidence="5" id="KW-0804">Transcription</keyword>
<evidence type="ECO:0000256" key="5">
    <source>
        <dbReference type="ARBA" id="ARBA00023163"/>
    </source>
</evidence>
<feature type="domain" description="HTH gntR-type" evidence="6">
    <location>
        <begin position="12"/>
        <end position="80"/>
    </location>
</feature>
<comment type="caution">
    <text evidence="7">The sequence shown here is derived from an EMBL/GenBank/DDBJ whole genome shotgun (WGS) entry which is preliminary data.</text>
</comment>
<dbReference type="PANTHER" id="PTHR46577">
    <property type="entry name" value="HTH-TYPE TRANSCRIPTIONAL REGULATORY PROTEIN GABR"/>
    <property type="match status" value="1"/>
</dbReference>
<evidence type="ECO:0000259" key="6">
    <source>
        <dbReference type="PROSITE" id="PS50949"/>
    </source>
</evidence>
<comment type="similarity">
    <text evidence="1">In the C-terminal section; belongs to the class-I pyridoxal-phosphate-dependent aminotransferase family.</text>
</comment>
<evidence type="ECO:0000313" key="7">
    <source>
        <dbReference type="EMBL" id="HIS65930.1"/>
    </source>
</evidence>
<dbReference type="GO" id="GO:0003677">
    <property type="term" value="F:DNA binding"/>
    <property type="evidence" value="ECO:0007669"/>
    <property type="project" value="UniProtKB-KW"/>
</dbReference>
<dbReference type="CDD" id="cd00609">
    <property type="entry name" value="AAT_like"/>
    <property type="match status" value="1"/>
</dbReference>
<keyword evidence="7" id="KW-0032">Aminotransferase</keyword>
<dbReference type="InterPro" id="IPR036388">
    <property type="entry name" value="WH-like_DNA-bd_sf"/>
</dbReference>
<dbReference type="Pfam" id="PF00392">
    <property type="entry name" value="GntR"/>
    <property type="match status" value="1"/>
</dbReference>
<dbReference type="GO" id="GO:0008483">
    <property type="term" value="F:transaminase activity"/>
    <property type="evidence" value="ECO:0007669"/>
    <property type="project" value="UniProtKB-KW"/>
</dbReference>
<dbReference type="Gene3D" id="1.10.10.10">
    <property type="entry name" value="Winged helix-like DNA-binding domain superfamily/Winged helix DNA-binding domain"/>
    <property type="match status" value="1"/>
</dbReference>
<evidence type="ECO:0000256" key="3">
    <source>
        <dbReference type="ARBA" id="ARBA00023015"/>
    </source>
</evidence>
<dbReference type="SUPFAM" id="SSF46785">
    <property type="entry name" value="Winged helix' DNA-binding domain"/>
    <property type="match status" value="1"/>
</dbReference>
<evidence type="ECO:0000256" key="2">
    <source>
        <dbReference type="ARBA" id="ARBA00022898"/>
    </source>
</evidence>
<protein>
    <submittedName>
        <fullName evidence="7">PLP-dependent aminotransferase family protein</fullName>
    </submittedName>
</protein>
<evidence type="ECO:0000256" key="4">
    <source>
        <dbReference type="ARBA" id="ARBA00023125"/>
    </source>
</evidence>
<keyword evidence="4" id="KW-0238">DNA-binding</keyword>
<dbReference type="CDD" id="cd07377">
    <property type="entry name" value="WHTH_GntR"/>
    <property type="match status" value="1"/>
</dbReference>
<dbReference type="Proteomes" id="UP000824001">
    <property type="component" value="Unassembled WGS sequence"/>
</dbReference>
<dbReference type="Gene3D" id="3.40.640.10">
    <property type="entry name" value="Type I PLP-dependent aspartate aminotransferase-like (Major domain)"/>
    <property type="match status" value="1"/>
</dbReference>
<accession>A0A9D1FBK7</accession>
<dbReference type="InterPro" id="IPR000524">
    <property type="entry name" value="Tscrpt_reg_HTH_GntR"/>
</dbReference>
<dbReference type="GO" id="GO:0030170">
    <property type="term" value="F:pyridoxal phosphate binding"/>
    <property type="evidence" value="ECO:0007669"/>
    <property type="project" value="InterPro"/>
</dbReference>
<reference evidence="7" key="2">
    <citation type="journal article" date="2021" name="PeerJ">
        <title>Extensive microbial diversity within the chicken gut microbiome revealed by metagenomics and culture.</title>
        <authorList>
            <person name="Gilroy R."/>
            <person name="Ravi A."/>
            <person name="Getino M."/>
            <person name="Pursley I."/>
            <person name="Horton D.L."/>
            <person name="Alikhan N.F."/>
            <person name="Baker D."/>
            <person name="Gharbi K."/>
            <person name="Hall N."/>
            <person name="Watson M."/>
            <person name="Adriaenssens E.M."/>
            <person name="Foster-Nyarko E."/>
            <person name="Jarju S."/>
            <person name="Secka A."/>
            <person name="Antonio M."/>
            <person name="Oren A."/>
            <person name="Chaudhuri R.R."/>
            <person name="La Ragione R."/>
            <person name="Hildebrand F."/>
            <person name="Pallen M.J."/>
        </authorList>
    </citation>
    <scope>NUCLEOTIDE SEQUENCE</scope>
    <source>
        <strain evidence="7">ChiHjej10B9-9673</strain>
    </source>
</reference>
<dbReference type="AlphaFoldDB" id="A0A9D1FBK7"/>
<dbReference type="PROSITE" id="PS50949">
    <property type="entry name" value="HTH_GNTR"/>
    <property type="match status" value="1"/>
</dbReference>
<evidence type="ECO:0000256" key="1">
    <source>
        <dbReference type="ARBA" id="ARBA00005384"/>
    </source>
</evidence>
<reference evidence="7" key="1">
    <citation type="submission" date="2020-10" db="EMBL/GenBank/DDBJ databases">
        <authorList>
            <person name="Gilroy R."/>
        </authorList>
    </citation>
    <scope>NUCLEOTIDE SEQUENCE</scope>
    <source>
        <strain evidence="7">ChiHjej10B9-9673</strain>
    </source>
</reference>
<evidence type="ECO:0000313" key="8">
    <source>
        <dbReference type="Proteomes" id="UP000824001"/>
    </source>
</evidence>
<proteinExistence type="inferred from homology"/>
<dbReference type="InterPro" id="IPR015424">
    <property type="entry name" value="PyrdxlP-dep_Trfase"/>
</dbReference>
<keyword evidence="3" id="KW-0805">Transcription regulation</keyword>
<dbReference type="EMBL" id="DVJK01000002">
    <property type="protein sequence ID" value="HIS65930.1"/>
    <property type="molecule type" value="Genomic_DNA"/>
</dbReference>
<dbReference type="InterPro" id="IPR015421">
    <property type="entry name" value="PyrdxlP-dep_Trfase_major"/>
</dbReference>
<dbReference type="SMART" id="SM00345">
    <property type="entry name" value="HTH_GNTR"/>
    <property type="match status" value="1"/>
</dbReference>